<dbReference type="Gene3D" id="2.30.22.10">
    <property type="entry name" value="Head domain of nucleotide exchange factor GrpE"/>
    <property type="match status" value="1"/>
</dbReference>
<dbReference type="GO" id="GO:0051087">
    <property type="term" value="F:protein-folding chaperone binding"/>
    <property type="evidence" value="ECO:0007669"/>
    <property type="project" value="InterPro"/>
</dbReference>
<feature type="compositionally biased region" description="Basic and acidic residues" evidence="2">
    <location>
        <begin position="51"/>
        <end position="60"/>
    </location>
</feature>
<dbReference type="EMBL" id="BSEV01000006">
    <property type="protein sequence ID" value="GLK09933.1"/>
    <property type="molecule type" value="Genomic_DNA"/>
</dbReference>
<dbReference type="PROSITE" id="PS51257">
    <property type="entry name" value="PROKAR_LIPOPROTEIN"/>
    <property type="match status" value="1"/>
</dbReference>
<feature type="region of interest" description="Disordered" evidence="2">
    <location>
        <begin position="118"/>
        <end position="240"/>
    </location>
</feature>
<organism evidence="4 5">
    <name type="scientific">Streptosporangium carneum</name>
    <dbReference type="NCBI Taxonomy" id="47481"/>
    <lineage>
        <taxon>Bacteria</taxon>
        <taxon>Bacillati</taxon>
        <taxon>Actinomycetota</taxon>
        <taxon>Actinomycetes</taxon>
        <taxon>Streptosporangiales</taxon>
        <taxon>Streptosporangiaceae</taxon>
        <taxon>Streptosporangium</taxon>
    </lineage>
</organism>
<feature type="transmembrane region" description="Helical" evidence="3">
    <location>
        <begin position="87"/>
        <end position="111"/>
    </location>
</feature>
<dbReference type="RefSeq" id="WP_271218379.1">
    <property type="nucleotide sequence ID" value="NZ_BAAAVD010000028.1"/>
</dbReference>
<dbReference type="InterPro" id="IPR000740">
    <property type="entry name" value="GrpE"/>
</dbReference>
<dbReference type="Proteomes" id="UP001143474">
    <property type="component" value="Unassembled WGS sequence"/>
</dbReference>
<sequence>MKHRRVLLPLLPLLVGLALTGCGLLGGGTGGEAAPAATSSEQARTGVTGKDPARPLREKGQGITPVEAGTPGGAKKTSPVPPPSLPIPLPLALALAAGVIVAAAAAVYLWARNRQAGGRTTAWQGGPGTSGPAGVPGAPGPSGFPGTPGPSNLPGAPGLSGPQEPPGPAGSAGASVTSPVPPPGIAPTPMPPAPPDNAPTAAYPVPGAQRPPWQPPAAVPPSGPPARAGEGQPPPASDPLADALVEVAGSGISQALTQQVERLFAEGHPGREALVEACIGCRDQIAERHPQLSGTLLDGLNRAGIQEIVADGQRFDPRLHEAFGTEPTDRPELHDVVAETVKRGYADGGRMIRVPKVAVYRHETPGSETSP</sequence>
<reference evidence="4" key="1">
    <citation type="journal article" date="2014" name="Int. J. Syst. Evol. Microbiol.">
        <title>Complete genome sequence of Corynebacterium casei LMG S-19264T (=DSM 44701T), isolated from a smear-ripened cheese.</title>
        <authorList>
            <consortium name="US DOE Joint Genome Institute (JGI-PGF)"/>
            <person name="Walter F."/>
            <person name="Albersmeier A."/>
            <person name="Kalinowski J."/>
            <person name="Ruckert C."/>
        </authorList>
    </citation>
    <scope>NUCLEOTIDE SEQUENCE</scope>
    <source>
        <strain evidence="4">VKM Ac-2007</strain>
    </source>
</reference>
<keyword evidence="3" id="KW-1133">Transmembrane helix</keyword>
<dbReference type="Pfam" id="PF01025">
    <property type="entry name" value="GrpE"/>
    <property type="match status" value="1"/>
</dbReference>
<dbReference type="GO" id="GO:0042803">
    <property type="term" value="F:protein homodimerization activity"/>
    <property type="evidence" value="ECO:0007669"/>
    <property type="project" value="InterPro"/>
</dbReference>
<feature type="compositionally biased region" description="Pro residues" evidence="2">
    <location>
        <begin position="212"/>
        <end position="224"/>
    </location>
</feature>
<reference evidence="4" key="2">
    <citation type="submission" date="2023-01" db="EMBL/GenBank/DDBJ databases">
        <authorList>
            <person name="Sun Q."/>
            <person name="Evtushenko L."/>
        </authorList>
    </citation>
    <scope>NUCLEOTIDE SEQUENCE</scope>
    <source>
        <strain evidence="4">VKM Ac-2007</strain>
    </source>
</reference>
<name>A0A9W6I1F4_9ACTN</name>
<dbReference type="AlphaFoldDB" id="A0A9W6I1F4"/>
<feature type="compositionally biased region" description="Pro residues" evidence="2">
    <location>
        <begin position="179"/>
        <end position="197"/>
    </location>
</feature>
<evidence type="ECO:0000313" key="5">
    <source>
        <dbReference type="Proteomes" id="UP001143474"/>
    </source>
</evidence>
<keyword evidence="3" id="KW-0812">Transmembrane</keyword>
<protein>
    <recommendedName>
        <fullName evidence="6">Nucleotide exchange factor GrpE</fullName>
    </recommendedName>
</protein>
<dbReference type="GO" id="GO:0006457">
    <property type="term" value="P:protein folding"/>
    <property type="evidence" value="ECO:0007669"/>
    <property type="project" value="InterPro"/>
</dbReference>
<keyword evidence="3" id="KW-0472">Membrane</keyword>
<evidence type="ECO:0000313" key="4">
    <source>
        <dbReference type="EMBL" id="GLK09933.1"/>
    </source>
</evidence>
<keyword evidence="5" id="KW-1185">Reference proteome</keyword>
<evidence type="ECO:0000256" key="2">
    <source>
        <dbReference type="SAM" id="MobiDB-lite"/>
    </source>
</evidence>
<comment type="caution">
    <text evidence="4">The sequence shown here is derived from an EMBL/GenBank/DDBJ whole genome shotgun (WGS) entry which is preliminary data.</text>
</comment>
<dbReference type="SUPFAM" id="SSF51064">
    <property type="entry name" value="Head domain of nucleotide exchange factor GrpE"/>
    <property type="match status" value="1"/>
</dbReference>
<evidence type="ECO:0000256" key="3">
    <source>
        <dbReference type="SAM" id="Phobius"/>
    </source>
</evidence>
<feature type="region of interest" description="Disordered" evidence="2">
    <location>
        <begin position="30"/>
        <end position="81"/>
    </location>
</feature>
<proteinExistence type="predicted"/>
<gene>
    <name evidence="4" type="ORF">GCM10017600_33390</name>
</gene>
<evidence type="ECO:0008006" key="6">
    <source>
        <dbReference type="Google" id="ProtNLM"/>
    </source>
</evidence>
<evidence type="ECO:0000256" key="1">
    <source>
        <dbReference type="ARBA" id="ARBA00023186"/>
    </source>
</evidence>
<accession>A0A9W6I1F4</accession>
<dbReference type="InterPro" id="IPR009012">
    <property type="entry name" value="GrpE_head"/>
</dbReference>
<dbReference type="GO" id="GO:0000774">
    <property type="term" value="F:adenyl-nucleotide exchange factor activity"/>
    <property type="evidence" value="ECO:0007669"/>
    <property type="project" value="InterPro"/>
</dbReference>
<dbReference type="PRINTS" id="PR01217">
    <property type="entry name" value="PRICHEXTENSN"/>
</dbReference>
<keyword evidence="1" id="KW-0143">Chaperone</keyword>
<feature type="compositionally biased region" description="Low complexity" evidence="2">
    <location>
        <begin position="198"/>
        <end position="211"/>
    </location>
</feature>